<dbReference type="eggNOG" id="KOG0159">
    <property type="taxonomic scope" value="Eukaryota"/>
</dbReference>
<keyword evidence="5 9" id="KW-0560">Oxidoreductase</keyword>
<dbReference type="InterPro" id="IPR002401">
    <property type="entry name" value="Cyt_P450_E_grp-I"/>
</dbReference>
<keyword evidence="4 8" id="KW-0479">Metal-binding</keyword>
<name>A0A067RMH3_ZOONE</name>
<dbReference type="STRING" id="136037.A0A067RMH3"/>
<feature type="non-terminal residue" evidence="10">
    <location>
        <position position="1"/>
    </location>
</feature>
<dbReference type="OMA" id="SNGPEWG"/>
<dbReference type="EMBL" id="KK852581">
    <property type="protein sequence ID" value="KDR20887.1"/>
    <property type="molecule type" value="Genomic_DNA"/>
</dbReference>
<dbReference type="PROSITE" id="PS00086">
    <property type="entry name" value="CYTOCHROME_P450"/>
    <property type="match status" value="1"/>
</dbReference>
<comment type="cofactor">
    <cofactor evidence="1 8">
        <name>heme</name>
        <dbReference type="ChEBI" id="CHEBI:30413"/>
    </cofactor>
</comment>
<keyword evidence="11" id="KW-1185">Reference proteome</keyword>
<dbReference type="Pfam" id="PF00067">
    <property type="entry name" value="p450"/>
    <property type="match status" value="1"/>
</dbReference>
<dbReference type="InterPro" id="IPR036396">
    <property type="entry name" value="Cyt_P450_sf"/>
</dbReference>
<dbReference type="InterPro" id="IPR001128">
    <property type="entry name" value="Cyt_P450"/>
</dbReference>
<evidence type="ECO:0000313" key="11">
    <source>
        <dbReference type="Proteomes" id="UP000027135"/>
    </source>
</evidence>
<dbReference type="SUPFAM" id="SSF48264">
    <property type="entry name" value="Cytochrome P450"/>
    <property type="match status" value="1"/>
</dbReference>
<gene>
    <name evidence="10" type="ORF">L798_03258</name>
</gene>
<evidence type="ECO:0000256" key="5">
    <source>
        <dbReference type="ARBA" id="ARBA00023002"/>
    </source>
</evidence>
<reference evidence="10 11" key="1">
    <citation type="journal article" date="2014" name="Nat. Commun.">
        <title>Molecular traces of alternative social organization in a termite genome.</title>
        <authorList>
            <person name="Terrapon N."/>
            <person name="Li C."/>
            <person name="Robertson H.M."/>
            <person name="Ji L."/>
            <person name="Meng X."/>
            <person name="Booth W."/>
            <person name="Chen Z."/>
            <person name="Childers C.P."/>
            <person name="Glastad K.M."/>
            <person name="Gokhale K."/>
            <person name="Gowin J."/>
            <person name="Gronenberg W."/>
            <person name="Hermansen R.A."/>
            <person name="Hu H."/>
            <person name="Hunt B.G."/>
            <person name="Huylmans A.K."/>
            <person name="Khalil S.M."/>
            <person name="Mitchell R.D."/>
            <person name="Munoz-Torres M.C."/>
            <person name="Mustard J.A."/>
            <person name="Pan H."/>
            <person name="Reese J.T."/>
            <person name="Scharf M.E."/>
            <person name="Sun F."/>
            <person name="Vogel H."/>
            <person name="Xiao J."/>
            <person name="Yang W."/>
            <person name="Yang Z."/>
            <person name="Yang Z."/>
            <person name="Zhou J."/>
            <person name="Zhu J."/>
            <person name="Brent C.S."/>
            <person name="Elsik C.G."/>
            <person name="Goodisman M.A."/>
            <person name="Liberles D.A."/>
            <person name="Roe R.M."/>
            <person name="Vargo E.L."/>
            <person name="Vilcinskas A."/>
            <person name="Wang J."/>
            <person name="Bornberg-Bauer E."/>
            <person name="Korb J."/>
            <person name="Zhang G."/>
            <person name="Liebig J."/>
        </authorList>
    </citation>
    <scope>NUCLEOTIDE SEQUENCE [LARGE SCALE GENOMIC DNA]</scope>
    <source>
        <tissue evidence="10">Whole organism</tissue>
    </source>
</reference>
<dbReference type="PRINTS" id="PR00385">
    <property type="entry name" value="P450"/>
</dbReference>
<evidence type="ECO:0000256" key="8">
    <source>
        <dbReference type="PIRSR" id="PIRSR602401-1"/>
    </source>
</evidence>
<evidence type="ECO:0000256" key="9">
    <source>
        <dbReference type="RuleBase" id="RU000461"/>
    </source>
</evidence>
<dbReference type="GO" id="GO:0004497">
    <property type="term" value="F:monooxygenase activity"/>
    <property type="evidence" value="ECO:0007669"/>
    <property type="project" value="UniProtKB-KW"/>
</dbReference>
<dbReference type="PRINTS" id="PR00463">
    <property type="entry name" value="EP450I"/>
</dbReference>
<protein>
    <submittedName>
        <fullName evidence="10">Putative cytochrome P450 301a1, mitochondrial</fullName>
    </submittedName>
</protein>
<evidence type="ECO:0000256" key="7">
    <source>
        <dbReference type="ARBA" id="ARBA00023033"/>
    </source>
</evidence>
<feature type="binding site" description="axial binding residue" evidence="8">
    <location>
        <position position="451"/>
    </location>
    <ligand>
        <name>heme</name>
        <dbReference type="ChEBI" id="CHEBI:30413"/>
    </ligand>
    <ligandPart>
        <name>Fe</name>
        <dbReference type="ChEBI" id="CHEBI:18248"/>
    </ligandPart>
</feature>
<dbReference type="GO" id="GO:0020037">
    <property type="term" value="F:heme binding"/>
    <property type="evidence" value="ECO:0007669"/>
    <property type="project" value="InterPro"/>
</dbReference>
<sequence length="503" mass="58599">VVKTRNITEMITEEFQREWDTAKPYEDMPGPKPLPVIGNFWRFLPYIGDIPAEITTQQDYLHRKYGDIVKMAGLPGRSDMVMIYDPDEIEKVFRNEGPWPIRDTVPSVVYYRMITRKDVFQDVGGLVITQGQSWKNFRSKVNQTMMQPRSTKLYVGPIDSVANDFLKRIRMIRDDKLEMPDDFGNELCKWGLESISYIALDTRLGCLNPELTADSEAQKMIDSVQVQFDCMHKMESGFPVWKYVSSPTWRKFVKASDFFIEVSMKYINQAMQRLQTMPDNTERELTVLEKLLIKDPDHRTAVVMALDMMGAGIDTTSFTVATALYHLAKNPGKQQKLFEEIQRYLPVKEQPVTSNILNELKYLKACIKESMRMSTIVVGNARETVKDMVLADYKVPKGTNILMPLLMLSNLEKYYEEAHKFIPERWIKDDPHYNRAHSFVTMPFGFGPRMCIGRRFAELEIETLLTKIIRNFKVEYNYEMKFVSAQFHMPASPLKFKMIDRDY</sequence>
<keyword evidence="6 8" id="KW-0408">Iron</keyword>
<dbReference type="GO" id="GO:0005506">
    <property type="term" value="F:iron ion binding"/>
    <property type="evidence" value="ECO:0007669"/>
    <property type="project" value="InterPro"/>
</dbReference>
<dbReference type="InterPro" id="IPR017972">
    <property type="entry name" value="Cyt_P450_CS"/>
</dbReference>
<dbReference type="InterPro" id="IPR050479">
    <property type="entry name" value="CYP11_CYP27_families"/>
</dbReference>
<keyword evidence="7 9" id="KW-0503">Monooxygenase</keyword>
<comment type="similarity">
    <text evidence="2 9">Belongs to the cytochrome P450 family.</text>
</comment>
<dbReference type="GO" id="GO:0016705">
    <property type="term" value="F:oxidoreductase activity, acting on paired donors, with incorporation or reduction of molecular oxygen"/>
    <property type="evidence" value="ECO:0007669"/>
    <property type="project" value="InterPro"/>
</dbReference>
<evidence type="ECO:0000256" key="4">
    <source>
        <dbReference type="ARBA" id="ARBA00022723"/>
    </source>
</evidence>
<dbReference type="AlphaFoldDB" id="A0A067RMH3"/>
<dbReference type="InParanoid" id="A0A067RMH3"/>
<keyword evidence="3 8" id="KW-0349">Heme</keyword>
<dbReference type="Gene3D" id="1.10.630.10">
    <property type="entry name" value="Cytochrome P450"/>
    <property type="match status" value="1"/>
</dbReference>
<dbReference type="PANTHER" id="PTHR24279">
    <property type="entry name" value="CYTOCHROME P450"/>
    <property type="match status" value="1"/>
</dbReference>
<dbReference type="FunFam" id="1.10.630.10:FF:000006">
    <property type="entry name" value="Cytochrome P450 302a1, mitochondrial"/>
    <property type="match status" value="1"/>
</dbReference>
<dbReference type="Proteomes" id="UP000027135">
    <property type="component" value="Unassembled WGS sequence"/>
</dbReference>
<evidence type="ECO:0000256" key="2">
    <source>
        <dbReference type="ARBA" id="ARBA00010617"/>
    </source>
</evidence>
<accession>A0A067RMH3</accession>
<dbReference type="CDD" id="cd11054">
    <property type="entry name" value="CYP24A1-like"/>
    <property type="match status" value="1"/>
</dbReference>
<evidence type="ECO:0000256" key="1">
    <source>
        <dbReference type="ARBA" id="ARBA00001971"/>
    </source>
</evidence>
<organism evidence="10 11">
    <name type="scientific">Zootermopsis nevadensis</name>
    <name type="common">Dampwood termite</name>
    <dbReference type="NCBI Taxonomy" id="136037"/>
    <lineage>
        <taxon>Eukaryota</taxon>
        <taxon>Metazoa</taxon>
        <taxon>Ecdysozoa</taxon>
        <taxon>Arthropoda</taxon>
        <taxon>Hexapoda</taxon>
        <taxon>Insecta</taxon>
        <taxon>Pterygota</taxon>
        <taxon>Neoptera</taxon>
        <taxon>Polyneoptera</taxon>
        <taxon>Dictyoptera</taxon>
        <taxon>Blattodea</taxon>
        <taxon>Blattoidea</taxon>
        <taxon>Termitoidae</taxon>
        <taxon>Termopsidae</taxon>
        <taxon>Zootermopsis</taxon>
    </lineage>
</organism>
<proteinExistence type="inferred from homology"/>
<dbReference type="PANTHER" id="PTHR24279:SF120">
    <property type="entry name" value="CYTOCHROME P450"/>
    <property type="match status" value="1"/>
</dbReference>
<evidence type="ECO:0000256" key="6">
    <source>
        <dbReference type="ARBA" id="ARBA00023004"/>
    </source>
</evidence>
<evidence type="ECO:0000313" key="10">
    <source>
        <dbReference type="EMBL" id="KDR20887.1"/>
    </source>
</evidence>
<evidence type="ECO:0000256" key="3">
    <source>
        <dbReference type="ARBA" id="ARBA00022617"/>
    </source>
</evidence>